<reference evidence="1 2" key="1">
    <citation type="submission" date="2019-03" db="EMBL/GenBank/DDBJ databases">
        <title>First draft genome of Liparis tanakae, snailfish: a comprehensive survey of snailfish specific genes.</title>
        <authorList>
            <person name="Kim W."/>
            <person name="Song I."/>
            <person name="Jeong J.-H."/>
            <person name="Kim D."/>
            <person name="Kim S."/>
            <person name="Ryu S."/>
            <person name="Song J.Y."/>
            <person name="Lee S.K."/>
        </authorList>
    </citation>
    <scope>NUCLEOTIDE SEQUENCE [LARGE SCALE GENOMIC DNA]</scope>
    <source>
        <tissue evidence="1">Muscle</tissue>
    </source>
</reference>
<evidence type="ECO:0000313" key="2">
    <source>
        <dbReference type="Proteomes" id="UP000314294"/>
    </source>
</evidence>
<proteinExistence type="predicted"/>
<accession>A0A4Z2ERQ4</accession>
<sequence>MSSPSGCRSGCSCRTRCSSSEPRRARAPCALSKPSGSQLSRSVLLSSCPLELHSAHRRRGFKREHVRFDQGARAATRPGPGACLWRQDVSCALPTRALPATERAPGDSSSSHREYKSLCSVKTSTLKEDSVSPDVLAQHVHTDEEQLRQMECASVCRSVVTLSDPPRLPPPLNTWSLILEVTQEVTQEDALVAPGGTAACFEVAVWLQRLSWGRSLGSSGPRASCTRCRRWWVTWSRTPCSRTGQEEQSSRRQHVAGGFILGGEGAMKPALCDAPHKAPASWRIYKNRAISRMVTCSWSRSGQRPRGAQVMKL</sequence>
<dbReference type="Proteomes" id="UP000314294">
    <property type="component" value="Unassembled WGS sequence"/>
</dbReference>
<comment type="caution">
    <text evidence="1">The sequence shown here is derived from an EMBL/GenBank/DDBJ whole genome shotgun (WGS) entry which is preliminary data.</text>
</comment>
<organism evidence="1 2">
    <name type="scientific">Liparis tanakae</name>
    <name type="common">Tanaka's snailfish</name>
    <dbReference type="NCBI Taxonomy" id="230148"/>
    <lineage>
        <taxon>Eukaryota</taxon>
        <taxon>Metazoa</taxon>
        <taxon>Chordata</taxon>
        <taxon>Craniata</taxon>
        <taxon>Vertebrata</taxon>
        <taxon>Euteleostomi</taxon>
        <taxon>Actinopterygii</taxon>
        <taxon>Neopterygii</taxon>
        <taxon>Teleostei</taxon>
        <taxon>Neoteleostei</taxon>
        <taxon>Acanthomorphata</taxon>
        <taxon>Eupercaria</taxon>
        <taxon>Perciformes</taxon>
        <taxon>Cottioidei</taxon>
        <taxon>Cottales</taxon>
        <taxon>Liparidae</taxon>
        <taxon>Liparis</taxon>
    </lineage>
</organism>
<dbReference type="AlphaFoldDB" id="A0A4Z2ERQ4"/>
<gene>
    <name evidence="1" type="ORF">EYF80_058325</name>
</gene>
<name>A0A4Z2ERQ4_9TELE</name>
<dbReference type="EMBL" id="SRLO01003386">
    <property type="protein sequence ID" value="TNN31525.1"/>
    <property type="molecule type" value="Genomic_DNA"/>
</dbReference>
<keyword evidence="2" id="KW-1185">Reference proteome</keyword>
<evidence type="ECO:0000313" key="1">
    <source>
        <dbReference type="EMBL" id="TNN31525.1"/>
    </source>
</evidence>
<protein>
    <submittedName>
        <fullName evidence="1">Uncharacterized protein</fullName>
    </submittedName>
</protein>